<dbReference type="EMBL" id="JPRK01000021">
    <property type="protein sequence ID" value="KIO50955.1"/>
    <property type="molecule type" value="Genomic_DNA"/>
</dbReference>
<dbReference type="OrthoDB" id="1444185at2"/>
<evidence type="ECO:0000313" key="1">
    <source>
        <dbReference type="EMBL" id="KIO50955.1"/>
    </source>
</evidence>
<sequence>MEKIINYKIKDFFQLQDESLVYDYLMILDLLNPLKEIKNPNYKWYKKTSEKNSKTIKIIAVREMSFEDVTNIRENFNQPSIFTMIDSVKIITGLKDKDILNFTITQFYGIISYMKSELIEINNMETNELFDDSFDVIVEAVNAKQRMGKFGVLNVLDSLANGNLLQWEAIEKLPYMTVFTKLRMDNEKNKIQSEIAELQKNKQAKN</sequence>
<gene>
    <name evidence="2" type="ORF">B0A73_17775</name>
    <name evidence="1" type="ORF">IW18_20435</name>
</gene>
<dbReference type="RefSeq" id="WP_041520026.1">
    <property type="nucleotide sequence ID" value="NZ_JPRK01000021.1"/>
</dbReference>
<evidence type="ECO:0000313" key="2">
    <source>
        <dbReference type="EMBL" id="OXA85198.1"/>
    </source>
</evidence>
<dbReference type="AlphaFoldDB" id="A0A0D0EJD1"/>
<proteinExistence type="predicted"/>
<keyword evidence="4" id="KW-1185">Reference proteome</keyword>
<evidence type="ECO:0000313" key="4">
    <source>
        <dbReference type="Proteomes" id="UP000198302"/>
    </source>
</evidence>
<comment type="caution">
    <text evidence="1">The sequence shown here is derived from an EMBL/GenBank/DDBJ whole genome shotgun (WGS) entry which is preliminary data.</text>
</comment>
<dbReference type="EMBL" id="MUGX01000026">
    <property type="protein sequence ID" value="OXA85198.1"/>
    <property type="molecule type" value="Genomic_DNA"/>
</dbReference>
<protein>
    <submittedName>
        <fullName evidence="1">Uncharacterized protein</fullName>
    </submittedName>
</protein>
<reference evidence="1 3" key="1">
    <citation type="submission" date="2015-01" db="EMBL/GenBank/DDBJ databases">
        <title>Genome of Flavobacterium hibernum DSM 12611.</title>
        <authorList>
            <person name="Stropko S.J."/>
            <person name="Pipes S.E."/>
            <person name="Newman J.D."/>
        </authorList>
    </citation>
    <scope>NUCLEOTIDE SEQUENCE [LARGE SCALE GENOMIC DNA]</scope>
    <source>
        <strain evidence="1 3">DSM 12611</strain>
    </source>
</reference>
<dbReference type="Proteomes" id="UP000198302">
    <property type="component" value="Unassembled WGS sequence"/>
</dbReference>
<name>A0A0D0EJD1_9FLAO</name>
<reference evidence="2 4" key="2">
    <citation type="submission" date="2016-11" db="EMBL/GenBank/DDBJ databases">
        <title>Whole genomes of Flavobacteriaceae.</title>
        <authorList>
            <person name="Stine C."/>
            <person name="Li C."/>
            <person name="Tadesse D."/>
        </authorList>
    </citation>
    <scope>NUCLEOTIDE SEQUENCE [LARGE SCALE GENOMIC DNA]</scope>
    <source>
        <strain evidence="2 4">ATCC 51468</strain>
    </source>
</reference>
<accession>A0A0D0EJD1</accession>
<evidence type="ECO:0000313" key="3">
    <source>
        <dbReference type="Proteomes" id="UP000032061"/>
    </source>
</evidence>
<dbReference type="Proteomes" id="UP000032061">
    <property type="component" value="Unassembled WGS sequence"/>
</dbReference>
<organism evidence="1 3">
    <name type="scientific">Flavobacterium hibernum</name>
    <dbReference type="NCBI Taxonomy" id="37752"/>
    <lineage>
        <taxon>Bacteria</taxon>
        <taxon>Pseudomonadati</taxon>
        <taxon>Bacteroidota</taxon>
        <taxon>Flavobacteriia</taxon>
        <taxon>Flavobacteriales</taxon>
        <taxon>Flavobacteriaceae</taxon>
        <taxon>Flavobacterium</taxon>
    </lineage>
</organism>